<evidence type="ECO:0000256" key="1">
    <source>
        <dbReference type="ARBA" id="ARBA00023015"/>
    </source>
</evidence>
<keyword evidence="2" id="KW-0238">DNA-binding</keyword>
<keyword evidence="1" id="KW-0805">Transcription regulation</keyword>
<evidence type="ECO:0000259" key="4">
    <source>
        <dbReference type="PROSITE" id="PS01124"/>
    </source>
</evidence>
<evidence type="ECO:0000256" key="3">
    <source>
        <dbReference type="ARBA" id="ARBA00023163"/>
    </source>
</evidence>
<dbReference type="Gene3D" id="1.10.10.60">
    <property type="entry name" value="Homeodomain-like"/>
    <property type="match status" value="1"/>
</dbReference>
<dbReference type="PROSITE" id="PS01124">
    <property type="entry name" value="HTH_ARAC_FAMILY_2"/>
    <property type="match status" value="1"/>
</dbReference>
<dbReference type="InterPro" id="IPR014710">
    <property type="entry name" value="RmlC-like_jellyroll"/>
</dbReference>
<dbReference type="PANTHER" id="PTHR43280:SF32">
    <property type="entry name" value="TRANSCRIPTIONAL REGULATORY PROTEIN"/>
    <property type="match status" value="1"/>
</dbReference>
<dbReference type="InterPro" id="IPR018060">
    <property type="entry name" value="HTH_AraC"/>
</dbReference>
<dbReference type="Pfam" id="PF02311">
    <property type="entry name" value="AraC_binding"/>
    <property type="match status" value="1"/>
</dbReference>
<name>A0ABP8LRD6_9BACT</name>
<evidence type="ECO:0000313" key="6">
    <source>
        <dbReference type="Proteomes" id="UP001501508"/>
    </source>
</evidence>
<dbReference type="InterPro" id="IPR037923">
    <property type="entry name" value="HTH-like"/>
</dbReference>
<dbReference type="EMBL" id="BAABEY010000011">
    <property type="protein sequence ID" value="GAA4434482.1"/>
    <property type="molecule type" value="Genomic_DNA"/>
</dbReference>
<keyword evidence="6" id="KW-1185">Reference proteome</keyword>
<dbReference type="SUPFAM" id="SSF46689">
    <property type="entry name" value="Homeodomain-like"/>
    <property type="match status" value="1"/>
</dbReference>
<dbReference type="PANTHER" id="PTHR43280">
    <property type="entry name" value="ARAC-FAMILY TRANSCRIPTIONAL REGULATOR"/>
    <property type="match status" value="1"/>
</dbReference>
<dbReference type="InterPro" id="IPR020449">
    <property type="entry name" value="Tscrpt_reg_AraC-type_HTH"/>
</dbReference>
<dbReference type="RefSeq" id="WP_345026925.1">
    <property type="nucleotide sequence ID" value="NZ_BAABEY010000011.1"/>
</dbReference>
<feature type="domain" description="HTH araC/xylS-type" evidence="4">
    <location>
        <begin position="189"/>
        <end position="287"/>
    </location>
</feature>
<dbReference type="InterPro" id="IPR009057">
    <property type="entry name" value="Homeodomain-like_sf"/>
</dbReference>
<keyword evidence="3" id="KW-0804">Transcription</keyword>
<dbReference type="SUPFAM" id="SSF51215">
    <property type="entry name" value="Regulatory protein AraC"/>
    <property type="match status" value="1"/>
</dbReference>
<comment type="caution">
    <text evidence="5">The sequence shown here is derived from an EMBL/GenBank/DDBJ whole genome shotgun (WGS) entry which is preliminary data.</text>
</comment>
<dbReference type="PRINTS" id="PR00032">
    <property type="entry name" value="HTHARAC"/>
</dbReference>
<gene>
    <name evidence="5" type="ORF">GCM10023091_09490</name>
</gene>
<sequence length="290" mass="33652">MNPTIPKVDICTLSENREEDIMISRFSDYLSRHSNLIAPHRHSFYHLLFFTQGGGKHTIDFHHFDVKPFQIYFMTPGQVHSWDFEGVVDGYVVNFSESFFHSFLLKQDYLDSFIFFRTEAQKSVWNLEGNTREAVSGLFERLIQVPALSPDYRHDMIRAILLQVFIMVQNSVTAGEHGAVNTAGNALLRKYQKLIDSHFVTLRLPSEYAALLHVTPNHLNALCNEHLGAQAGQLIRDRMVLEIKRQLVNLNLSVSEIAYRLDFKDNSYFSRFFRKETGLSPEAFRKKYVR</sequence>
<dbReference type="InterPro" id="IPR003313">
    <property type="entry name" value="AraC-bd"/>
</dbReference>
<evidence type="ECO:0000256" key="2">
    <source>
        <dbReference type="ARBA" id="ARBA00023125"/>
    </source>
</evidence>
<protein>
    <submittedName>
        <fullName evidence="5">Helix-turn-helix transcriptional regulator</fullName>
    </submittedName>
</protein>
<accession>A0ABP8LRD6</accession>
<dbReference type="SMART" id="SM00342">
    <property type="entry name" value="HTH_ARAC"/>
    <property type="match status" value="1"/>
</dbReference>
<dbReference type="Pfam" id="PF12833">
    <property type="entry name" value="HTH_18"/>
    <property type="match status" value="1"/>
</dbReference>
<evidence type="ECO:0000313" key="5">
    <source>
        <dbReference type="EMBL" id="GAA4434482.1"/>
    </source>
</evidence>
<dbReference type="Proteomes" id="UP001501508">
    <property type="component" value="Unassembled WGS sequence"/>
</dbReference>
<reference evidence="6" key="1">
    <citation type="journal article" date="2019" name="Int. J. Syst. Evol. Microbiol.">
        <title>The Global Catalogue of Microorganisms (GCM) 10K type strain sequencing project: providing services to taxonomists for standard genome sequencing and annotation.</title>
        <authorList>
            <consortium name="The Broad Institute Genomics Platform"/>
            <consortium name="The Broad Institute Genome Sequencing Center for Infectious Disease"/>
            <person name="Wu L."/>
            <person name="Ma J."/>
        </authorList>
    </citation>
    <scope>NUCLEOTIDE SEQUENCE [LARGE SCALE GENOMIC DNA]</scope>
    <source>
        <strain evidence="6">JCM 31920</strain>
    </source>
</reference>
<dbReference type="Gene3D" id="2.60.120.10">
    <property type="entry name" value="Jelly Rolls"/>
    <property type="match status" value="1"/>
</dbReference>
<proteinExistence type="predicted"/>
<organism evidence="5 6">
    <name type="scientific">Ravibacter arvi</name>
    <dbReference type="NCBI Taxonomy" id="2051041"/>
    <lineage>
        <taxon>Bacteria</taxon>
        <taxon>Pseudomonadati</taxon>
        <taxon>Bacteroidota</taxon>
        <taxon>Cytophagia</taxon>
        <taxon>Cytophagales</taxon>
        <taxon>Spirosomataceae</taxon>
        <taxon>Ravibacter</taxon>
    </lineage>
</organism>